<dbReference type="eggNOG" id="COG1476">
    <property type="taxonomic scope" value="Bacteria"/>
</dbReference>
<sequence>MRVVGVEFIRKRITDLRLKKGVSEYKMSLDLGHSRSYIQNIIAGRSLPSIEEFLYICEYLNVTPKAFFDESEAEPILIQKALDGLHGLPDKDLLMLIGLIDRFKEGKSE</sequence>
<protein>
    <submittedName>
        <fullName evidence="2">Putative transcriptional regulator</fullName>
    </submittedName>
</protein>
<evidence type="ECO:0000259" key="1">
    <source>
        <dbReference type="PROSITE" id="PS50943"/>
    </source>
</evidence>
<dbReference type="InterPro" id="IPR010982">
    <property type="entry name" value="Lambda_DNA-bd_dom_sf"/>
</dbReference>
<dbReference type="Pfam" id="PF12844">
    <property type="entry name" value="HTH_19"/>
    <property type="match status" value="1"/>
</dbReference>
<dbReference type="STRING" id="768704.Desmer_1272"/>
<dbReference type="Gene3D" id="1.10.260.40">
    <property type="entry name" value="lambda repressor-like DNA-binding domains"/>
    <property type="match status" value="1"/>
</dbReference>
<proteinExistence type="predicted"/>
<dbReference type="InterPro" id="IPR001387">
    <property type="entry name" value="Cro/C1-type_HTH"/>
</dbReference>
<dbReference type="EMBL" id="CP003629">
    <property type="protein sequence ID" value="AFQ43285.1"/>
    <property type="molecule type" value="Genomic_DNA"/>
</dbReference>
<dbReference type="CDD" id="cd00093">
    <property type="entry name" value="HTH_XRE"/>
    <property type="match status" value="1"/>
</dbReference>
<dbReference type="SMART" id="SM00530">
    <property type="entry name" value="HTH_XRE"/>
    <property type="match status" value="1"/>
</dbReference>
<keyword evidence="3" id="KW-1185">Reference proteome</keyword>
<name>J7INX8_DESMD</name>
<dbReference type="AlphaFoldDB" id="J7INX8"/>
<reference evidence="2 3" key="1">
    <citation type="journal article" date="2012" name="J. Bacteriol.">
        <title>Complete genome sequences of Desulfosporosinus orientis DSM765T, Desulfosporosinus youngiae DSM17734T, Desulfosporosinus meridiei DSM13257T, and Desulfosporosinus acidiphilus DSM22704T.</title>
        <authorList>
            <person name="Pester M."/>
            <person name="Brambilla E."/>
            <person name="Alazard D."/>
            <person name="Rattei T."/>
            <person name="Weinmaier T."/>
            <person name="Han J."/>
            <person name="Lucas S."/>
            <person name="Lapidus A."/>
            <person name="Cheng J.F."/>
            <person name="Goodwin L."/>
            <person name="Pitluck S."/>
            <person name="Peters L."/>
            <person name="Ovchinnikova G."/>
            <person name="Teshima H."/>
            <person name="Detter J.C."/>
            <person name="Han C.S."/>
            <person name="Tapia R."/>
            <person name="Land M.L."/>
            <person name="Hauser L."/>
            <person name="Kyrpides N.C."/>
            <person name="Ivanova N.N."/>
            <person name="Pagani I."/>
            <person name="Huntmann M."/>
            <person name="Wei C.L."/>
            <person name="Davenport K.W."/>
            <person name="Daligault H."/>
            <person name="Chain P.S."/>
            <person name="Chen A."/>
            <person name="Mavromatis K."/>
            <person name="Markowitz V."/>
            <person name="Szeto E."/>
            <person name="Mikhailova N."/>
            <person name="Pati A."/>
            <person name="Wagner M."/>
            <person name="Woyke T."/>
            <person name="Ollivier B."/>
            <person name="Klenk H.P."/>
            <person name="Spring S."/>
            <person name="Loy A."/>
        </authorList>
    </citation>
    <scope>NUCLEOTIDE SEQUENCE [LARGE SCALE GENOMIC DNA]</scope>
    <source>
        <strain evidence="3">ATCC BAA-275 / DSM 13257 / NCIMB 13706 / S10</strain>
    </source>
</reference>
<dbReference type="RefSeq" id="WP_014902204.1">
    <property type="nucleotide sequence ID" value="NC_018515.1"/>
</dbReference>
<accession>J7INX8</accession>
<dbReference type="SUPFAM" id="SSF47413">
    <property type="entry name" value="lambda repressor-like DNA-binding domains"/>
    <property type="match status" value="1"/>
</dbReference>
<organism evidence="2 3">
    <name type="scientific">Desulfosporosinus meridiei (strain ATCC BAA-275 / DSM 13257 / KCTC 12902 / NCIMB 13706 / S10)</name>
    <dbReference type="NCBI Taxonomy" id="768704"/>
    <lineage>
        <taxon>Bacteria</taxon>
        <taxon>Bacillati</taxon>
        <taxon>Bacillota</taxon>
        <taxon>Clostridia</taxon>
        <taxon>Eubacteriales</taxon>
        <taxon>Desulfitobacteriaceae</taxon>
        <taxon>Desulfosporosinus</taxon>
    </lineage>
</organism>
<gene>
    <name evidence="2" type="ordered locus">Desmer_1272</name>
</gene>
<evidence type="ECO:0000313" key="3">
    <source>
        <dbReference type="Proteomes" id="UP000005262"/>
    </source>
</evidence>
<dbReference type="HOGENOM" id="CLU_066192_17_15_9"/>
<dbReference type="PROSITE" id="PS50943">
    <property type="entry name" value="HTH_CROC1"/>
    <property type="match status" value="1"/>
</dbReference>
<dbReference type="GO" id="GO:0003677">
    <property type="term" value="F:DNA binding"/>
    <property type="evidence" value="ECO:0007669"/>
    <property type="project" value="InterPro"/>
</dbReference>
<evidence type="ECO:0000313" key="2">
    <source>
        <dbReference type="EMBL" id="AFQ43285.1"/>
    </source>
</evidence>
<dbReference type="Proteomes" id="UP000005262">
    <property type="component" value="Chromosome"/>
</dbReference>
<dbReference type="KEGG" id="dmi:Desmer_1272"/>
<reference evidence="3" key="2">
    <citation type="submission" date="2012-08" db="EMBL/GenBank/DDBJ databases">
        <title>Finished genome of Desulfosporosinus meridiei DSM 13257.</title>
        <authorList>
            <person name="Huntemann M."/>
            <person name="Wei C.-L."/>
            <person name="Han J."/>
            <person name="Detter J.C."/>
            <person name="Han C."/>
            <person name="Davenport K."/>
            <person name="Daligault H."/>
            <person name="Erkkila T."/>
            <person name="Gu W."/>
            <person name="Munk A.C.C."/>
            <person name="Teshima H."/>
            <person name="Xu Y."/>
            <person name="Chain P."/>
            <person name="Tapia R."/>
            <person name="Chen A."/>
            <person name="Krypides N."/>
            <person name="Mavromatis K."/>
            <person name="Markowitz V."/>
            <person name="Szeto E."/>
            <person name="Ivanova N."/>
            <person name="Mikhailova N."/>
            <person name="Ovchinnikova G."/>
            <person name="Pagani I."/>
            <person name="Pati A."/>
            <person name="Goodwin L."/>
            <person name="Peters L."/>
            <person name="Pitluck S."/>
            <person name="Woyke T."/>
            <person name="Pester M."/>
            <person name="Spring S."/>
            <person name="Ollivier B."/>
            <person name="Rattei T."/>
            <person name="Klenk H.-P."/>
            <person name="Wagner M."/>
            <person name="Loy A."/>
        </authorList>
    </citation>
    <scope>NUCLEOTIDE SEQUENCE [LARGE SCALE GENOMIC DNA]</scope>
    <source>
        <strain evidence="3">ATCC BAA-275 / DSM 13257 / NCIMB 13706 / S10</strain>
    </source>
</reference>
<feature type="domain" description="HTH cro/C1-type" evidence="1">
    <location>
        <begin position="13"/>
        <end position="67"/>
    </location>
</feature>